<dbReference type="PANTHER" id="PTHR47843:SF5">
    <property type="entry name" value="BTB_POZ DOMAIN PROTEIN"/>
    <property type="match status" value="1"/>
</dbReference>
<dbReference type="AlphaFoldDB" id="A0A9W7W0R3"/>
<reference evidence="2 3" key="2">
    <citation type="journal article" date="2021" name="Curr. Genet.">
        <title>Genetic response to nitrogen starvation in the aggressive Eucalyptus foliar pathogen Teratosphaeria destructans.</title>
        <authorList>
            <person name="Havenga M."/>
            <person name="Wingfield B.D."/>
            <person name="Wingfield M.J."/>
            <person name="Dreyer L.L."/>
            <person name="Roets F."/>
            <person name="Aylward J."/>
        </authorList>
    </citation>
    <scope>NUCLEOTIDE SEQUENCE [LARGE SCALE GENOMIC DNA]</scope>
    <source>
        <strain evidence="2">CMW44962</strain>
    </source>
</reference>
<proteinExistence type="predicted"/>
<comment type="caution">
    <text evidence="2">The sequence shown here is derived from an EMBL/GenBank/DDBJ whole genome shotgun (WGS) entry which is preliminary data.</text>
</comment>
<evidence type="ECO:0000313" key="3">
    <source>
        <dbReference type="Proteomes" id="UP001138500"/>
    </source>
</evidence>
<dbReference type="PANTHER" id="PTHR47843">
    <property type="entry name" value="BTB DOMAIN-CONTAINING PROTEIN-RELATED"/>
    <property type="match status" value="1"/>
</dbReference>
<sequence>MTWQTRGQTFWDVDEYNPPPKRHVVASTDTDESLSLHERLVHDDTFMFARAKGNATISFPGEDGIVSCFNDIDSAVFYERCPLLAAAFELSSGGVKLHLERLSPSTALPFLRYMYTGTYVSARVDGEDPKDVPSSILLHAQLYELGDLYDIPDLKSQAYVNILRQCEFGCSSPDPPIELCAAIRYIYRHLRGHKDLLDLVVNYCVTNFLRHRLAHDEEFQNLPAQFHQLLCEICMHHDINNDVACAIVQLPCQDKTPRVIRKNACEMDVVYRFHGAMDDDLPKKRQRIQPPERVSNLSLALKSRDPFADPTTDESESDVDDFYLVSKRRKSLELHATEIPASDVPSSDNGFQTKASSPAATGASESDWDIDMFVEIARSEAGSKRQIAGLPARTRPFSTGVVEADTEGSDSEWSCL</sequence>
<organism evidence="2 3">
    <name type="scientific">Teratosphaeria destructans</name>
    <dbReference type="NCBI Taxonomy" id="418781"/>
    <lineage>
        <taxon>Eukaryota</taxon>
        <taxon>Fungi</taxon>
        <taxon>Dikarya</taxon>
        <taxon>Ascomycota</taxon>
        <taxon>Pezizomycotina</taxon>
        <taxon>Dothideomycetes</taxon>
        <taxon>Dothideomycetidae</taxon>
        <taxon>Mycosphaerellales</taxon>
        <taxon>Teratosphaeriaceae</taxon>
        <taxon>Teratosphaeria</taxon>
    </lineage>
</organism>
<dbReference type="OrthoDB" id="3945102at2759"/>
<keyword evidence="3" id="KW-1185">Reference proteome</keyword>
<dbReference type="EMBL" id="RIBY02002101">
    <property type="protein sequence ID" value="KAH9825534.1"/>
    <property type="molecule type" value="Genomic_DNA"/>
</dbReference>
<reference evidence="2 3" key="1">
    <citation type="journal article" date="2018" name="IMA Fungus">
        <title>IMA Genome-F 10: Nine draft genome sequences of Claviceps purpurea s.lat., including C. arundinis, C. humidiphila, and C. cf. spartinae, pseudomolecules for the pitch canker pathogen Fusarium circinatum, draft genome of Davidsoniella eucalypti, Grosmannia galeiformis, Quambalaria eucalypti, and Teratosphaeria destructans.</title>
        <authorList>
            <person name="Wingfield B.D."/>
            <person name="Liu M."/>
            <person name="Nguyen H.D."/>
            <person name="Lane F.A."/>
            <person name="Morgan S.W."/>
            <person name="De Vos L."/>
            <person name="Wilken P.M."/>
            <person name="Duong T.A."/>
            <person name="Aylward J."/>
            <person name="Coetzee M.P."/>
            <person name="Dadej K."/>
            <person name="De Beer Z.W."/>
            <person name="Findlay W."/>
            <person name="Havenga M."/>
            <person name="Kolarik M."/>
            <person name="Menzies J.G."/>
            <person name="Naidoo K."/>
            <person name="Pochopski O."/>
            <person name="Shoukouhi P."/>
            <person name="Santana Q.C."/>
            <person name="Seifert K.A."/>
            <person name="Soal N."/>
            <person name="Steenkamp E.T."/>
            <person name="Tatham C.T."/>
            <person name="van der Nest M.A."/>
            <person name="Wingfield M.J."/>
        </authorList>
    </citation>
    <scope>NUCLEOTIDE SEQUENCE [LARGE SCALE GENOMIC DNA]</scope>
    <source>
        <strain evidence="2">CMW44962</strain>
    </source>
</reference>
<evidence type="ECO:0000313" key="2">
    <source>
        <dbReference type="EMBL" id="KAH9825534.1"/>
    </source>
</evidence>
<evidence type="ECO:0000256" key="1">
    <source>
        <dbReference type="SAM" id="MobiDB-lite"/>
    </source>
</evidence>
<dbReference type="InterPro" id="IPR011333">
    <property type="entry name" value="SKP1/BTB/POZ_sf"/>
</dbReference>
<gene>
    <name evidence="2" type="ORF">Tdes44962_MAKER04102</name>
</gene>
<feature type="compositionally biased region" description="Polar residues" evidence="1">
    <location>
        <begin position="344"/>
        <end position="359"/>
    </location>
</feature>
<feature type="region of interest" description="Disordered" evidence="1">
    <location>
        <begin position="299"/>
        <end position="318"/>
    </location>
</feature>
<name>A0A9W7W0R3_9PEZI</name>
<dbReference type="Proteomes" id="UP001138500">
    <property type="component" value="Unassembled WGS sequence"/>
</dbReference>
<accession>A0A9W7W0R3</accession>
<protein>
    <recommendedName>
        <fullName evidence="4">BTB domain-containing protein</fullName>
    </recommendedName>
</protein>
<dbReference type="Gene3D" id="3.30.710.10">
    <property type="entry name" value="Potassium Channel Kv1.1, Chain A"/>
    <property type="match status" value="1"/>
</dbReference>
<evidence type="ECO:0008006" key="4">
    <source>
        <dbReference type="Google" id="ProtNLM"/>
    </source>
</evidence>
<feature type="region of interest" description="Disordered" evidence="1">
    <location>
        <begin position="338"/>
        <end position="364"/>
    </location>
</feature>